<dbReference type="EMBL" id="OU963871">
    <property type="protein sequence ID" value="CAH0382675.1"/>
    <property type="molecule type" value="Genomic_DNA"/>
</dbReference>
<dbReference type="SUPFAM" id="SSF54001">
    <property type="entry name" value="Cysteine proteinases"/>
    <property type="match status" value="1"/>
</dbReference>
<evidence type="ECO:0000259" key="4">
    <source>
        <dbReference type="SMART" id="SM00848"/>
    </source>
</evidence>
<dbReference type="GO" id="GO:0006508">
    <property type="term" value="P:proteolysis"/>
    <property type="evidence" value="ECO:0007669"/>
    <property type="project" value="InterPro"/>
</dbReference>
<keyword evidence="6" id="KW-1185">Reference proteome</keyword>
<evidence type="ECO:0000313" key="6">
    <source>
        <dbReference type="Proteomes" id="UP001152759"/>
    </source>
</evidence>
<dbReference type="SMART" id="SM00645">
    <property type="entry name" value="Pept_C1"/>
    <property type="match status" value="1"/>
</dbReference>
<feature type="domain" description="Peptidase C1A papain C-terminal" evidence="3">
    <location>
        <begin position="263"/>
        <end position="470"/>
    </location>
</feature>
<name>A0A9P0A3W6_BEMTA</name>
<dbReference type="PANTHER" id="PTHR12411">
    <property type="entry name" value="CYSTEINE PROTEASE FAMILY C1-RELATED"/>
    <property type="match status" value="1"/>
</dbReference>
<protein>
    <submittedName>
        <fullName evidence="5">Uncharacterized protein</fullName>
    </submittedName>
</protein>
<comment type="similarity">
    <text evidence="1">Belongs to the peptidase C1 family.</text>
</comment>
<evidence type="ECO:0000313" key="5">
    <source>
        <dbReference type="EMBL" id="CAH0382675.1"/>
    </source>
</evidence>
<dbReference type="InterPro" id="IPR013201">
    <property type="entry name" value="Prot_inhib_I29"/>
</dbReference>
<dbReference type="InterPro" id="IPR013128">
    <property type="entry name" value="Peptidase_C1A"/>
</dbReference>
<dbReference type="InterPro" id="IPR038765">
    <property type="entry name" value="Papain-like_cys_pep_sf"/>
</dbReference>
<accession>A0A9P0A3W6</accession>
<feature type="region of interest" description="Disordered" evidence="2">
    <location>
        <begin position="180"/>
        <end position="244"/>
    </location>
</feature>
<dbReference type="CDD" id="cd02248">
    <property type="entry name" value="Peptidase_C1A"/>
    <property type="match status" value="1"/>
</dbReference>
<organism evidence="5 6">
    <name type="scientific">Bemisia tabaci</name>
    <name type="common">Sweetpotato whitefly</name>
    <name type="synonym">Aleurodes tabaci</name>
    <dbReference type="NCBI Taxonomy" id="7038"/>
    <lineage>
        <taxon>Eukaryota</taxon>
        <taxon>Metazoa</taxon>
        <taxon>Ecdysozoa</taxon>
        <taxon>Arthropoda</taxon>
        <taxon>Hexapoda</taxon>
        <taxon>Insecta</taxon>
        <taxon>Pterygota</taxon>
        <taxon>Neoptera</taxon>
        <taxon>Paraneoptera</taxon>
        <taxon>Hemiptera</taxon>
        <taxon>Sternorrhyncha</taxon>
        <taxon>Aleyrodoidea</taxon>
        <taxon>Aleyrodidae</taxon>
        <taxon>Aleyrodinae</taxon>
        <taxon>Bemisia</taxon>
    </lineage>
</organism>
<dbReference type="GO" id="GO:0008234">
    <property type="term" value="F:cysteine-type peptidase activity"/>
    <property type="evidence" value="ECO:0007669"/>
    <property type="project" value="InterPro"/>
</dbReference>
<feature type="region of interest" description="Disordered" evidence="2">
    <location>
        <begin position="486"/>
        <end position="507"/>
    </location>
</feature>
<dbReference type="Proteomes" id="UP001152759">
    <property type="component" value="Chromosome 10"/>
</dbReference>
<evidence type="ECO:0000256" key="2">
    <source>
        <dbReference type="SAM" id="MobiDB-lite"/>
    </source>
</evidence>
<feature type="compositionally biased region" description="Low complexity" evidence="2">
    <location>
        <begin position="207"/>
        <end position="216"/>
    </location>
</feature>
<dbReference type="Gene3D" id="1.10.287.2250">
    <property type="match status" value="1"/>
</dbReference>
<gene>
    <name evidence="5" type="ORF">BEMITA_LOCUS2190</name>
</gene>
<proteinExistence type="inferred from homology"/>
<dbReference type="Gene3D" id="3.90.70.10">
    <property type="entry name" value="Cysteine proteinases"/>
    <property type="match status" value="1"/>
</dbReference>
<dbReference type="Pfam" id="PF08246">
    <property type="entry name" value="Inhibitor_I29"/>
    <property type="match status" value="1"/>
</dbReference>
<evidence type="ECO:0000259" key="3">
    <source>
        <dbReference type="SMART" id="SM00645"/>
    </source>
</evidence>
<reference evidence="5" key="1">
    <citation type="submission" date="2021-12" db="EMBL/GenBank/DDBJ databases">
        <authorList>
            <person name="King R."/>
        </authorList>
    </citation>
    <scope>NUCLEOTIDE SEQUENCE</scope>
</reference>
<sequence>MRFRIYCVIINVSIVLPNEVYSDGACGRGTPDLPSCEVQCNSAWGRDSLYNLPWTRASCSKGDCVCQFNLEDVRPFMGRYNYYRTLWTRSLKGKVKIARQELKNKISKMSVDKQFAIFQETYNKNYGSEEERKKRFKIFKKNLVEIKELMASEGSGGSVVYGVGPFTDFTREEYLNIKGIVEAESDEEPGESQSPRLRPRMLFRQPSTSSSDAASSSDDDVRGRSRSAPPSPRKRSRPGRRSLSPNWKPSYFTYWIDQNAPSGRPIKDWRVPAASYPPTDSQNQQNKLCNSCWAIAAAGAVEILLSQAAKTPIKISTQALVDCVPGPSKGCLGGDVEQALTYLEQFGVPKAADYPYKAVTGVCDRSKTVYANIRSFAEVREEDVEDALQISPIPTNMYWPPQLQHYVSGVLNSDGCLKNWRTGGHAVVIVGHYRGEWIIRDSSPSSWGLQGHMLVKKGICAIGLRNFKITGATTKTSAPVRKMRTLTMGPPQKQPSMKMGSQKFRLY</sequence>
<dbReference type="SMART" id="SM00848">
    <property type="entry name" value="Inhibitor_I29"/>
    <property type="match status" value="1"/>
</dbReference>
<dbReference type="AlphaFoldDB" id="A0A9P0A3W6"/>
<dbReference type="InterPro" id="IPR000668">
    <property type="entry name" value="Peptidase_C1A_C"/>
</dbReference>
<evidence type="ECO:0000256" key="1">
    <source>
        <dbReference type="ARBA" id="ARBA00008455"/>
    </source>
</evidence>
<dbReference type="Pfam" id="PF00112">
    <property type="entry name" value="Peptidase_C1"/>
    <property type="match status" value="1"/>
</dbReference>
<dbReference type="InterPro" id="IPR039417">
    <property type="entry name" value="Peptidase_C1A_papain-like"/>
</dbReference>
<feature type="domain" description="Cathepsin propeptide inhibitor" evidence="4">
    <location>
        <begin position="115"/>
        <end position="174"/>
    </location>
</feature>